<comment type="subcellular location">
    <subcellularLocation>
        <location evidence="1">Membrane</location>
    </subcellularLocation>
</comment>
<dbReference type="GO" id="GO:0016020">
    <property type="term" value="C:membrane"/>
    <property type="evidence" value="ECO:0007669"/>
    <property type="project" value="UniProtKB-SubCell"/>
</dbReference>
<keyword evidence="2" id="KW-0472">Membrane</keyword>
<feature type="region of interest" description="Disordered" evidence="3">
    <location>
        <begin position="139"/>
        <end position="179"/>
    </location>
</feature>
<dbReference type="Ensembl" id="ENSTNIT00000001935.1">
    <property type="protein sequence ID" value="ENSTNIP00000000647.1"/>
    <property type="gene ID" value="ENSTNIG00000000719.1"/>
</dbReference>
<dbReference type="PANTHER" id="PTHR14309:SF10">
    <property type="entry name" value="PH DOMAIN-CONTAINING PROTEIN"/>
    <property type="match status" value="1"/>
</dbReference>
<evidence type="ECO:0000313" key="5">
    <source>
        <dbReference type="Ensembl" id="ENSTNIP00000000647.1"/>
    </source>
</evidence>
<dbReference type="Proteomes" id="UP000007303">
    <property type="component" value="Unassembled WGS sequence"/>
</dbReference>
<accession>H3BXD4</accession>
<protein>
    <recommendedName>
        <fullName evidence="4">PH domain-containing protein</fullName>
    </recommendedName>
</protein>
<dbReference type="PANTHER" id="PTHR14309">
    <property type="entry name" value="EXPRESSED PROTEIN"/>
    <property type="match status" value="1"/>
</dbReference>
<evidence type="ECO:0000256" key="1">
    <source>
        <dbReference type="ARBA" id="ARBA00004370"/>
    </source>
</evidence>
<dbReference type="CDD" id="cd00821">
    <property type="entry name" value="PH"/>
    <property type="match status" value="1"/>
</dbReference>
<dbReference type="HOGENOM" id="CLU_966320_0_0_1"/>
<evidence type="ECO:0000259" key="4">
    <source>
        <dbReference type="PROSITE" id="PS50003"/>
    </source>
</evidence>
<dbReference type="Gene3D" id="2.30.29.30">
    <property type="entry name" value="Pleckstrin-homology domain (PH domain)/Phosphotyrosine-binding domain (PTB)"/>
    <property type="match status" value="1"/>
</dbReference>
<organism evidence="5 6">
    <name type="scientific">Tetraodon nigroviridis</name>
    <name type="common">Spotted green pufferfish</name>
    <name type="synonym">Chelonodon nigroviridis</name>
    <dbReference type="NCBI Taxonomy" id="99883"/>
    <lineage>
        <taxon>Eukaryota</taxon>
        <taxon>Metazoa</taxon>
        <taxon>Chordata</taxon>
        <taxon>Craniata</taxon>
        <taxon>Vertebrata</taxon>
        <taxon>Euteleostomi</taxon>
        <taxon>Actinopterygii</taxon>
        <taxon>Neopterygii</taxon>
        <taxon>Teleostei</taxon>
        <taxon>Neoteleostei</taxon>
        <taxon>Acanthomorphata</taxon>
        <taxon>Eupercaria</taxon>
        <taxon>Tetraodontiformes</taxon>
        <taxon>Tetradontoidea</taxon>
        <taxon>Tetraodontidae</taxon>
        <taxon>Tetraodon</taxon>
    </lineage>
</organism>
<dbReference type="PROSITE" id="PS50003">
    <property type="entry name" value="PH_DOMAIN"/>
    <property type="match status" value="1"/>
</dbReference>
<sequence length="285" mass="30694">MNVSEIHHGTLRMYSGFIFKQWKKRFLLLTAEGALTVSHDAASPPDQLVLLQSSCEAIVEGKEILDLPKLPSGGCRDCCFALILTQNKYLLLLTETSSECSQWLNMLRKVKNSLSSPASHCKRHQVSLPRIILRDLAPDQVLDKDPPTPPVSDPEASSPKPNPCASPKDKAGRNSPRSKCYRGGVQTVGCLRHGTISNAQAVKAVYLLMGGAAASSAIGYLDTCSLSNLDARAPDMPLNADFAGVGPAQAYQAGGPSLDSPHYNSFDFEMADSDFDAFDCGGFTF</sequence>
<reference evidence="5" key="2">
    <citation type="submission" date="2025-08" db="UniProtKB">
        <authorList>
            <consortium name="Ensembl"/>
        </authorList>
    </citation>
    <scope>IDENTIFICATION</scope>
</reference>
<dbReference type="GeneTree" id="ENSGT00390000006852"/>
<dbReference type="OMA" id="RECCFAL"/>
<dbReference type="InterPro" id="IPR011993">
    <property type="entry name" value="PH-like_dom_sf"/>
</dbReference>
<evidence type="ECO:0000313" key="6">
    <source>
        <dbReference type="Proteomes" id="UP000007303"/>
    </source>
</evidence>
<reference evidence="5" key="3">
    <citation type="submission" date="2025-09" db="UniProtKB">
        <authorList>
            <consortium name="Ensembl"/>
        </authorList>
    </citation>
    <scope>IDENTIFICATION</scope>
</reference>
<name>H3BXD4_TETNG</name>
<dbReference type="InParanoid" id="H3BXD4"/>
<dbReference type="GO" id="GO:0045595">
    <property type="term" value="P:regulation of cell differentiation"/>
    <property type="evidence" value="ECO:0007669"/>
    <property type="project" value="TreeGrafter"/>
</dbReference>
<dbReference type="Pfam" id="PF00169">
    <property type="entry name" value="PH"/>
    <property type="match status" value="1"/>
</dbReference>
<dbReference type="SUPFAM" id="SSF50729">
    <property type="entry name" value="PH domain-like"/>
    <property type="match status" value="1"/>
</dbReference>
<evidence type="ECO:0000256" key="3">
    <source>
        <dbReference type="SAM" id="MobiDB-lite"/>
    </source>
</evidence>
<dbReference type="InterPro" id="IPR039680">
    <property type="entry name" value="PLEKHB1/2"/>
</dbReference>
<dbReference type="STRING" id="99883.ENSTNIP00000000647"/>
<dbReference type="AlphaFoldDB" id="H3BXD4"/>
<feature type="domain" description="PH" evidence="4">
    <location>
        <begin position="4"/>
        <end position="112"/>
    </location>
</feature>
<reference evidence="6" key="1">
    <citation type="journal article" date="2004" name="Nature">
        <title>Genome duplication in the teleost fish Tetraodon nigroviridis reveals the early vertebrate proto-karyotype.</title>
        <authorList>
            <person name="Jaillon O."/>
            <person name="Aury J.-M."/>
            <person name="Brunet F."/>
            <person name="Petit J.-L."/>
            <person name="Stange-Thomann N."/>
            <person name="Mauceli E."/>
            <person name="Bouneau L."/>
            <person name="Fischer C."/>
            <person name="Ozouf-Costaz C."/>
            <person name="Bernot A."/>
            <person name="Nicaud S."/>
            <person name="Jaffe D."/>
            <person name="Fisher S."/>
            <person name="Lutfalla G."/>
            <person name="Dossat C."/>
            <person name="Segurens B."/>
            <person name="Dasilva C."/>
            <person name="Salanoubat M."/>
            <person name="Levy M."/>
            <person name="Boudet N."/>
            <person name="Castellano S."/>
            <person name="Anthouard V."/>
            <person name="Jubin C."/>
            <person name="Castelli V."/>
            <person name="Katinka M."/>
            <person name="Vacherie B."/>
            <person name="Biemont C."/>
            <person name="Skalli Z."/>
            <person name="Cattolico L."/>
            <person name="Poulain J."/>
            <person name="De Berardinis V."/>
            <person name="Cruaud C."/>
            <person name="Duprat S."/>
            <person name="Brottier P."/>
            <person name="Coutanceau J.-P."/>
            <person name="Gouzy J."/>
            <person name="Parra G."/>
            <person name="Lardier G."/>
            <person name="Chapple C."/>
            <person name="McKernan K.J."/>
            <person name="McEwan P."/>
            <person name="Bosak S."/>
            <person name="Kellis M."/>
            <person name="Volff J.-N."/>
            <person name="Guigo R."/>
            <person name="Zody M.C."/>
            <person name="Mesirov J."/>
            <person name="Lindblad-Toh K."/>
            <person name="Birren B."/>
            <person name="Nusbaum C."/>
            <person name="Kahn D."/>
            <person name="Robinson-Rechavi M."/>
            <person name="Laudet V."/>
            <person name="Schachter V."/>
            <person name="Quetier F."/>
            <person name="Saurin W."/>
            <person name="Scarpelli C."/>
            <person name="Wincker P."/>
            <person name="Lander E.S."/>
            <person name="Weissenbach J."/>
            <person name="Roest Crollius H."/>
        </authorList>
    </citation>
    <scope>NUCLEOTIDE SEQUENCE [LARGE SCALE GENOMIC DNA]</scope>
</reference>
<evidence type="ECO:0000256" key="2">
    <source>
        <dbReference type="ARBA" id="ARBA00023136"/>
    </source>
</evidence>
<proteinExistence type="predicted"/>
<dbReference type="SMART" id="SM00233">
    <property type="entry name" value="PH"/>
    <property type="match status" value="1"/>
</dbReference>
<keyword evidence="6" id="KW-1185">Reference proteome</keyword>
<dbReference type="InterPro" id="IPR001849">
    <property type="entry name" value="PH_domain"/>
</dbReference>